<dbReference type="GO" id="GO:0048019">
    <property type="term" value="F:receptor antagonist activity"/>
    <property type="evidence" value="ECO:0007669"/>
    <property type="project" value="TreeGrafter"/>
</dbReference>
<protein>
    <recommendedName>
        <fullName evidence="9">Dickkopf N-terminal cysteine-rich domain-containing protein</fullName>
    </recommendedName>
</protein>
<dbReference type="GeneTree" id="ENSGT00390000000221"/>
<dbReference type="OrthoDB" id="6359792at2759"/>
<dbReference type="InterPro" id="IPR039863">
    <property type="entry name" value="DKK1-4"/>
</dbReference>
<name>A0A8C5QPH1_9ANUR</name>
<evidence type="ECO:0000256" key="2">
    <source>
        <dbReference type="ARBA" id="ARBA00010842"/>
    </source>
</evidence>
<feature type="chain" id="PRO_5034140119" description="Dickkopf N-terminal cysteine-rich domain-containing protein" evidence="8">
    <location>
        <begin position="17"/>
        <end position="325"/>
    </location>
</feature>
<evidence type="ECO:0000256" key="1">
    <source>
        <dbReference type="ARBA" id="ARBA00004613"/>
    </source>
</evidence>
<keyword evidence="5" id="KW-0879">Wnt signaling pathway</keyword>
<evidence type="ECO:0000256" key="5">
    <source>
        <dbReference type="ARBA" id="ARBA00022687"/>
    </source>
</evidence>
<evidence type="ECO:0000259" key="9">
    <source>
        <dbReference type="Pfam" id="PF04706"/>
    </source>
</evidence>
<dbReference type="Gene3D" id="2.10.80.10">
    <property type="entry name" value="Lipase, subunit A"/>
    <property type="match status" value="1"/>
</dbReference>
<dbReference type="PANTHER" id="PTHR12113">
    <property type="entry name" value="DICKKOPF3-LIKE 3"/>
    <property type="match status" value="1"/>
</dbReference>
<dbReference type="GO" id="GO:0090090">
    <property type="term" value="P:negative regulation of canonical Wnt signaling pathway"/>
    <property type="evidence" value="ECO:0007669"/>
    <property type="project" value="TreeGrafter"/>
</dbReference>
<dbReference type="PANTHER" id="PTHR12113:SF8">
    <property type="entry name" value="DICKKOPF-RELATED PROTEIN 3"/>
    <property type="match status" value="1"/>
</dbReference>
<keyword evidence="11" id="KW-1185">Reference proteome</keyword>
<dbReference type="Proteomes" id="UP000694569">
    <property type="component" value="Unplaced"/>
</dbReference>
<evidence type="ECO:0000256" key="4">
    <source>
        <dbReference type="ARBA" id="ARBA00022525"/>
    </source>
</evidence>
<proteinExistence type="inferred from homology"/>
<evidence type="ECO:0000256" key="6">
    <source>
        <dbReference type="ARBA" id="ARBA00022729"/>
    </source>
</evidence>
<feature type="domain" description="Dickkopf N-terminal cysteine-rich" evidence="9">
    <location>
        <begin position="68"/>
        <end position="117"/>
    </location>
</feature>
<comment type="subcellular location">
    <subcellularLocation>
        <location evidence="1">Secreted</location>
    </subcellularLocation>
</comment>
<keyword evidence="6 8" id="KW-0732">Signal</keyword>
<reference evidence="10" key="1">
    <citation type="submission" date="2025-08" db="UniProtKB">
        <authorList>
            <consortium name="Ensembl"/>
        </authorList>
    </citation>
    <scope>IDENTIFICATION</scope>
</reference>
<dbReference type="Ensembl" id="ENSLLET00000042966.1">
    <property type="protein sequence ID" value="ENSLLEP00000041306.1"/>
    <property type="gene ID" value="ENSLLEG00000026288.1"/>
</dbReference>
<evidence type="ECO:0000256" key="7">
    <source>
        <dbReference type="ARBA" id="ARBA00023157"/>
    </source>
</evidence>
<evidence type="ECO:0000313" key="11">
    <source>
        <dbReference type="Proteomes" id="UP000694569"/>
    </source>
</evidence>
<keyword evidence="4" id="KW-0964">Secreted</keyword>
<comment type="similarity">
    <text evidence="2">Belongs to the dickkopf family.</text>
</comment>
<accession>A0A8C5QPH1</accession>
<dbReference type="GO" id="GO:0005615">
    <property type="term" value="C:extracellular space"/>
    <property type="evidence" value="ECO:0007669"/>
    <property type="project" value="TreeGrafter"/>
</dbReference>
<dbReference type="GO" id="GO:0039706">
    <property type="term" value="F:co-receptor binding"/>
    <property type="evidence" value="ECO:0007669"/>
    <property type="project" value="TreeGrafter"/>
</dbReference>
<evidence type="ECO:0000256" key="3">
    <source>
        <dbReference type="ARBA" id="ARBA00022473"/>
    </source>
</evidence>
<dbReference type="GO" id="GO:0016055">
    <property type="term" value="P:Wnt signaling pathway"/>
    <property type="evidence" value="ECO:0007669"/>
    <property type="project" value="UniProtKB-KW"/>
</dbReference>
<organism evidence="10 11">
    <name type="scientific">Leptobrachium leishanense</name>
    <name type="common">Leishan spiny toad</name>
    <dbReference type="NCBI Taxonomy" id="445787"/>
    <lineage>
        <taxon>Eukaryota</taxon>
        <taxon>Metazoa</taxon>
        <taxon>Chordata</taxon>
        <taxon>Craniata</taxon>
        <taxon>Vertebrata</taxon>
        <taxon>Euteleostomi</taxon>
        <taxon>Amphibia</taxon>
        <taxon>Batrachia</taxon>
        <taxon>Anura</taxon>
        <taxon>Pelobatoidea</taxon>
        <taxon>Megophryidae</taxon>
        <taxon>Leptobrachium</taxon>
    </lineage>
</organism>
<dbReference type="Pfam" id="PF04706">
    <property type="entry name" value="Dickkopf_N"/>
    <property type="match status" value="1"/>
</dbReference>
<dbReference type="AlphaFoldDB" id="A0A8C5QPH1"/>
<dbReference type="InterPro" id="IPR006796">
    <property type="entry name" value="Dickkopf_N"/>
</dbReference>
<keyword evidence="7" id="KW-1015">Disulfide bond</keyword>
<evidence type="ECO:0000313" key="10">
    <source>
        <dbReference type="Ensembl" id="ENSLLEP00000041306.1"/>
    </source>
</evidence>
<reference evidence="10" key="2">
    <citation type="submission" date="2025-09" db="UniProtKB">
        <authorList>
            <consortium name="Ensembl"/>
        </authorList>
    </citation>
    <scope>IDENTIFICATION</scope>
</reference>
<keyword evidence="3" id="KW-0217">Developmental protein</keyword>
<sequence>MLAAVALVLMLHAVSSVPIRYHSNLDGVRDALKEMAAHNQGNITEPEKTLNRTLDEEETQDERLRNACNSSSDCPDNRFCNSTNFTSDCQECKPKEMECEHDGECCFEHTCVWGRCSDDEGVVGGNGTRCDPSNDHCAPGFCCSKPETLPFPVCVPFPTEGDQCRSQASKLLSLIHEGSAFGASSGYCPCAEGLVCTNKGVKPFLTCEKPDNIVDFTAYGGESIFQPVVRRDEELSYYDAELTPWTLQDDNLPPVVDLSKAADESEREAEKTFKALNKAMVDSLKNKNLRLVEYINKPSSPSRLEFQELKQLAKQMGQYLGPGLY</sequence>
<feature type="signal peptide" evidence="8">
    <location>
        <begin position="1"/>
        <end position="16"/>
    </location>
</feature>
<evidence type="ECO:0000256" key="8">
    <source>
        <dbReference type="SAM" id="SignalP"/>
    </source>
</evidence>